<evidence type="ECO:0000256" key="2">
    <source>
        <dbReference type="ARBA" id="ARBA00022692"/>
    </source>
</evidence>
<dbReference type="STRING" id="2018661.A0A2A2K9S1"/>
<keyword evidence="3 5" id="KW-1133">Transmembrane helix</keyword>
<dbReference type="PROSITE" id="PS00216">
    <property type="entry name" value="SUGAR_TRANSPORT_1"/>
    <property type="match status" value="1"/>
</dbReference>
<dbReference type="OrthoDB" id="4540492at2759"/>
<dbReference type="PANTHER" id="PTHR23503:SF108">
    <property type="entry name" value="MAJOR FACILITATOR SUPERFAMILY (MFS) PROFILE DOMAIN-CONTAINING PROTEIN"/>
    <property type="match status" value="1"/>
</dbReference>
<feature type="transmembrane region" description="Helical" evidence="5">
    <location>
        <begin position="35"/>
        <end position="52"/>
    </location>
</feature>
<evidence type="ECO:0000313" key="7">
    <source>
        <dbReference type="EMBL" id="PAV70613.1"/>
    </source>
</evidence>
<feature type="transmembrane region" description="Helical" evidence="5">
    <location>
        <begin position="207"/>
        <end position="228"/>
    </location>
</feature>
<dbReference type="EMBL" id="LIAE01009236">
    <property type="protein sequence ID" value="PAV70613.1"/>
    <property type="molecule type" value="Genomic_DNA"/>
</dbReference>
<dbReference type="PANTHER" id="PTHR23503">
    <property type="entry name" value="SOLUTE CARRIER FAMILY 2"/>
    <property type="match status" value="1"/>
</dbReference>
<keyword evidence="4 5" id="KW-0472">Membrane</keyword>
<proteinExistence type="predicted"/>
<dbReference type="GO" id="GO:0015149">
    <property type="term" value="F:hexose transmembrane transporter activity"/>
    <property type="evidence" value="ECO:0007669"/>
    <property type="project" value="TreeGrafter"/>
</dbReference>
<evidence type="ECO:0000313" key="8">
    <source>
        <dbReference type="Proteomes" id="UP000218231"/>
    </source>
</evidence>
<dbReference type="InterPro" id="IPR045263">
    <property type="entry name" value="GLUT"/>
</dbReference>
<accession>A0A2A2K9S1</accession>
<comment type="caution">
    <text evidence="7">The sequence shown here is derived from an EMBL/GenBank/DDBJ whole genome shotgun (WGS) entry which is preliminary data.</text>
</comment>
<feature type="transmembrane region" description="Helical" evidence="5">
    <location>
        <begin position="144"/>
        <end position="166"/>
    </location>
</feature>
<feature type="transmembrane region" description="Helical" evidence="5">
    <location>
        <begin position="426"/>
        <end position="450"/>
    </location>
</feature>
<organism evidence="7 8">
    <name type="scientific">Diploscapter pachys</name>
    <dbReference type="NCBI Taxonomy" id="2018661"/>
    <lineage>
        <taxon>Eukaryota</taxon>
        <taxon>Metazoa</taxon>
        <taxon>Ecdysozoa</taxon>
        <taxon>Nematoda</taxon>
        <taxon>Chromadorea</taxon>
        <taxon>Rhabditida</taxon>
        <taxon>Rhabditina</taxon>
        <taxon>Rhabditomorpha</taxon>
        <taxon>Rhabditoidea</taxon>
        <taxon>Rhabditidae</taxon>
        <taxon>Diploscapter</taxon>
    </lineage>
</organism>
<dbReference type="Proteomes" id="UP000218231">
    <property type="component" value="Unassembled WGS sequence"/>
</dbReference>
<gene>
    <name evidence="7" type="ORF">WR25_02030</name>
</gene>
<reference evidence="7 8" key="1">
    <citation type="journal article" date="2017" name="Curr. Biol.">
        <title>Genome architecture and evolution of a unichromosomal asexual nematode.</title>
        <authorList>
            <person name="Fradin H."/>
            <person name="Zegar C."/>
            <person name="Gutwein M."/>
            <person name="Lucas J."/>
            <person name="Kovtun M."/>
            <person name="Corcoran D."/>
            <person name="Baugh L.R."/>
            <person name="Kiontke K."/>
            <person name="Gunsalus K."/>
            <person name="Fitch D.H."/>
            <person name="Piano F."/>
        </authorList>
    </citation>
    <scope>NUCLEOTIDE SEQUENCE [LARGE SCALE GENOMIC DNA]</scope>
    <source>
        <strain evidence="7">PF1309</strain>
    </source>
</reference>
<evidence type="ECO:0000256" key="3">
    <source>
        <dbReference type="ARBA" id="ARBA00022989"/>
    </source>
</evidence>
<dbReference type="GO" id="GO:0016020">
    <property type="term" value="C:membrane"/>
    <property type="evidence" value="ECO:0007669"/>
    <property type="project" value="UniProtKB-SubCell"/>
</dbReference>
<feature type="transmembrane region" description="Helical" evidence="5">
    <location>
        <begin position="85"/>
        <end position="106"/>
    </location>
</feature>
<feature type="transmembrane region" description="Helical" evidence="5">
    <location>
        <begin position="393"/>
        <end position="414"/>
    </location>
</feature>
<dbReference type="AlphaFoldDB" id="A0A2A2K9S1"/>
<sequence length="460" mass="51355">MGMDNSLQPFTPPSTVGSKIPSEVEAMSKFAKIRLILLGVLLAFLSIFQMGYSNAFPNTAISGFRDFLNESFSPPNTLSENEYNWIWSAILNVYFIGFAAGSLLTVPIADKIGRKSCLLLGNSLNLLSAFVSVASFHFSLPLLFFAYRFLFAVSAAISMNSLILLLQESSPPSIRGVMSFNAEMSFVVMNLAGGIAGMKSFWGQNLFALLTFPCLIIFCSIIVVLFYHESPKFLLLCKNNVEASRKSLKFYQRLENESLDYAISKIEEENKVKKNSEVKKNSLKELLTNWEYLKGFILGVMTLHVTLSLWPMLYYSTEFLTRANISNETAELMSNVMLFVSSFSTLLGMFIVESLPRRFLLLSTAVVNVSSVLIFSLFAHFQYLWDPLKYGCIIALIVWGLSYSIALGPIAWFLTAELVPLDVRAAAVSLSLCINQLTALVFCFVTLPLYSAFGMKSTFY</sequence>
<name>A0A2A2K9S1_9BILA</name>
<dbReference type="Pfam" id="PF00083">
    <property type="entry name" value="Sugar_tr"/>
    <property type="match status" value="1"/>
</dbReference>
<dbReference type="InterPro" id="IPR036259">
    <property type="entry name" value="MFS_trans_sf"/>
</dbReference>
<protein>
    <recommendedName>
        <fullName evidence="6">Major facilitator superfamily (MFS) profile domain-containing protein</fullName>
    </recommendedName>
</protein>
<comment type="subcellular location">
    <subcellularLocation>
        <location evidence="1">Membrane</location>
        <topology evidence="1">Multi-pass membrane protein</topology>
    </subcellularLocation>
</comment>
<keyword evidence="8" id="KW-1185">Reference proteome</keyword>
<feature type="transmembrane region" description="Helical" evidence="5">
    <location>
        <begin position="118"/>
        <end position="138"/>
    </location>
</feature>
<dbReference type="PROSITE" id="PS50850">
    <property type="entry name" value="MFS"/>
    <property type="match status" value="1"/>
</dbReference>
<feature type="transmembrane region" description="Helical" evidence="5">
    <location>
        <begin position="332"/>
        <end position="352"/>
    </location>
</feature>
<keyword evidence="2 5" id="KW-0812">Transmembrane</keyword>
<evidence type="ECO:0000256" key="1">
    <source>
        <dbReference type="ARBA" id="ARBA00004141"/>
    </source>
</evidence>
<evidence type="ECO:0000256" key="4">
    <source>
        <dbReference type="ARBA" id="ARBA00023136"/>
    </source>
</evidence>
<dbReference type="InterPro" id="IPR005828">
    <property type="entry name" value="MFS_sugar_transport-like"/>
</dbReference>
<dbReference type="SUPFAM" id="SSF103473">
    <property type="entry name" value="MFS general substrate transporter"/>
    <property type="match status" value="1"/>
</dbReference>
<feature type="transmembrane region" description="Helical" evidence="5">
    <location>
        <begin position="178"/>
        <end position="201"/>
    </location>
</feature>
<feature type="transmembrane region" description="Helical" evidence="5">
    <location>
        <begin position="292"/>
        <end position="312"/>
    </location>
</feature>
<evidence type="ECO:0000256" key="5">
    <source>
        <dbReference type="SAM" id="Phobius"/>
    </source>
</evidence>
<dbReference type="InterPro" id="IPR005829">
    <property type="entry name" value="Sugar_transporter_CS"/>
</dbReference>
<dbReference type="InterPro" id="IPR020846">
    <property type="entry name" value="MFS_dom"/>
</dbReference>
<dbReference type="Gene3D" id="1.20.1250.20">
    <property type="entry name" value="MFS general substrate transporter like domains"/>
    <property type="match status" value="1"/>
</dbReference>
<evidence type="ECO:0000259" key="6">
    <source>
        <dbReference type="PROSITE" id="PS50850"/>
    </source>
</evidence>
<feature type="transmembrane region" description="Helical" evidence="5">
    <location>
        <begin position="359"/>
        <end position="381"/>
    </location>
</feature>
<feature type="domain" description="Major facilitator superfamily (MFS) profile" evidence="6">
    <location>
        <begin position="39"/>
        <end position="460"/>
    </location>
</feature>